<proteinExistence type="predicted"/>
<organism evidence="1 2">
    <name type="scientific">Microcystis aeruginosa Ma_QC_B_20070730_S2</name>
    <dbReference type="NCBI Taxonomy" id="2486256"/>
    <lineage>
        <taxon>Bacteria</taxon>
        <taxon>Bacillati</taxon>
        <taxon>Cyanobacteriota</taxon>
        <taxon>Cyanophyceae</taxon>
        <taxon>Oscillatoriophycideae</taxon>
        <taxon>Chroococcales</taxon>
        <taxon>Microcystaceae</taxon>
        <taxon>Microcystis</taxon>
    </lineage>
</organism>
<evidence type="ECO:0000313" key="1">
    <source>
        <dbReference type="EMBL" id="TRU24566.1"/>
    </source>
</evidence>
<gene>
    <name evidence="1" type="ORF">EWV80_11080</name>
</gene>
<accession>A0A552DQW8</accession>
<dbReference type="AlphaFoldDB" id="A0A552DQW8"/>
<name>A0A552DQW8_MICAE</name>
<dbReference type="EMBL" id="SFBK01000147">
    <property type="protein sequence ID" value="TRU24566.1"/>
    <property type="molecule type" value="Genomic_DNA"/>
</dbReference>
<sequence length="91" mass="11047">MTLKLTTSIYGHGAFPKIDRWSSRIQIRERTLQDRRSGRLADIMRRFVYILRLPSKRHQLKVFRHWAKKILLRLRYSQVLSKQPIESKNTR</sequence>
<dbReference type="Proteomes" id="UP000320551">
    <property type="component" value="Unassembled WGS sequence"/>
</dbReference>
<protein>
    <submittedName>
        <fullName evidence="1">Uncharacterized protein</fullName>
    </submittedName>
</protein>
<evidence type="ECO:0000313" key="2">
    <source>
        <dbReference type="Proteomes" id="UP000320551"/>
    </source>
</evidence>
<comment type="caution">
    <text evidence="1">The sequence shown here is derived from an EMBL/GenBank/DDBJ whole genome shotgun (WGS) entry which is preliminary data.</text>
</comment>
<reference evidence="1 2" key="1">
    <citation type="submission" date="2019-01" db="EMBL/GenBank/DDBJ databases">
        <title>Coherence of Microcystis species and biogeography revealed through population genomics.</title>
        <authorList>
            <person name="Perez-Carrascal O.M."/>
            <person name="Terrat Y."/>
            <person name="Giani A."/>
            <person name="Fortin N."/>
            <person name="Tromas N."/>
            <person name="Shapiro B.J."/>
        </authorList>
    </citation>
    <scope>NUCLEOTIDE SEQUENCE [LARGE SCALE GENOMIC DNA]</scope>
    <source>
        <strain evidence="1">Ma_QC_B_20070730_S2</strain>
    </source>
</reference>